<dbReference type="Pfam" id="PF14243">
    <property type="entry name" value="R2K_3"/>
    <property type="match status" value="1"/>
</dbReference>
<dbReference type="InterPro" id="IPR025643">
    <property type="entry name" value="R2K_3"/>
</dbReference>
<reference evidence="2 3" key="1">
    <citation type="submission" date="2020-08" db="EMBL/GenBank/DDBJ databases">
        <title>Sequencing the genomes of 1000 actinobacteria strains.</title>
        <authorList>
            <person name="Klenk H.-P."/>
        </authorList>
    </citation>
    <scope>NUCLEOTIDE SEQUENCE [LARGE SCALE GENOMIC DNA]</scope>
    <source>
        <strain evidence="2 3">DSM 45362</strain>
    </source>
</reference>
<accession>A0A841BF73</accession>
<dbReference type="Proteomes" id="UP000587527">
    <property type="component" value="Unassembled WGS sequence"/>
</dbReference>
<comment type="caution">
    <text evidence="2">The sequence shown here is derived from an EMBL/GenBank/DDBJ whole genome shotgun (WGS) entry which is preliminary data.</text>
</comment>
<proteinExistence type="predicted"/>
<evidence type="ECO:0000259" key="1">
    <source>
        <dbReference type="Pfam" id="PF14243"/>
    </source>
</evidence>
<dbReference type="AlphaFoldDB" id="A0A841BF73"/>
<organism evidence="2 3">
    <name type="scientific">Allocatelliglobosispora scoriae</name>
    <dbReference type="NCBI Taxonomy" id="643052"/>
    <lineage>
        <taxon>Bacteria</taxon>
        <taxon>Bacillati</taxon>
        <taxon>Actinomycetota</taxon>
        <taxon>Actinomycetes</taxon>
        <taxon>Micromonosporales</taxon>
        <taxon>Micromonosporaceae</taxon>
        <taxon>Allocatelliglobosispora</taxon>
    </lineage>
</organism>
<evidence type="ECO:0000313" key="3">
    <source>
        <dbReference type="Proteomes" id="UP000587527"/>
    </source>
</evidence>
<dbReference type="EMBL" id="JACHMN010000001">
    <property type="protein sequence ID" value="MBB5867737.1"/>
    <property type="molecule type" value="Genomic_DNA"/>
</dbReference>
<name>A0A841BF73_9ACTN</name>
<gene>
    <name evidence="2" type="ORF">F4553_001116</name>
</gene>
<protein>
    <recommendedName>
        <fullName evidence="1">ATP-grasp domain-containing protein</fullName>
    </recommendedName>
</protein>
<keyword evidence="3" id="KW-1185">Reference proteome</keyword>
<sequence length="180" mass="19520">MLTVVFCADPLRPARVDPHFARQAAAVGELGGTVALIDHDALVSGDTPAAVRRVPRDAGPVWYRGWMVTADDYAELDTALAARGTHLVTGADRYRAAHELPGWYDVFAEVTPESTWLPRPPGHALSTAEVEKLVEPLGAGPGIVKDYVKSRKHEWAEACYLPDLADLDAVARVIGRMVEL</sequence>
<feature type="domain" description="ATP-grasp" evidence="1">
    <location>
        <begin position="137"/>
        <end position="179"/>
    </location>
</feature>
<evidence type="ECO:0000313" key="2">
    <source>
        <dbReference type="EMBL" id="MBB5867737.1"/>
    </source>
</evidence>